<dbReference type="EMBL" id="DVFZ01000106">
    <property type="protein sequence ID" value="HIQ83711.1"/>
    <property type="molecule type" value="Genomic_DNA"/>
</dbReference>
<feature type="chain" id="PRO_5039423958" evidence="1">
    <location>
        <begin position="20"/>
        <end position="440"/>
    </location>
</feature>
<comment type="caution">
    <text evidence="2">The sequence shown here is derived from an EMBL/GenBank/DDBJ whole genome shotgun (WGS) entry which is preliminary data.</text>
</comment>
<gene>
    <name evidence="2" type="ORF">IAA52_11485</name>
</gene>
<accession>A0A9D0ZNX1</accession>
<evidence type="ECO:0000256" key="1">
    <source>
        <dbReference type="SAM" id="SignalP"/>
    </source>
</evidence>
<feature type="signal peptide" evidence="1">
    <location>
        <begin position="1"/>
        <end position="19"/>
    </location>
</feature>
<evidence type="ECO:0000313" key="2">
    <source>
        <dbReference type="EMBL" id="HIQ83711.1"/>
    </source>
</evidence>
<proteinExistence type="predicted"/>
<dbReference type="Proteomes" id="UP000824260">
    <property type="component" value="Unassembled WGS sequence"/>
</dbReference>
<keyword evidence="1" id="KW-0732">Signal</keyword>
<dbReference type="PANTHER" id="PTHR37841:SF1">
    <property type="entry name" value="DUF3298 DOMAIN-CONTAINING PROTEIN"/>
    <property type="match status" value="1"/>
</dbReference>
<evidence type="ECO:0000313" key="3">
    <source>
        <dbReference type="Proteomes" id="UP000824260"/>
    </source>
</evidence>
<dbReference type="PANTHER" id="PTHR37841">
    <property type="entry name" value="GLR2918 PROTEIN"/>
    <property type="match status" value="1"/>
</dbReference>
<name>A0A9D0ZNX1_9FIRM</name>
<protein>
    <submittedName>
        <fullName evidence="2">WG repeat-containing protein</fullName>
    </submittedName>
</protein>
<reference evidence="2" key="2">
    <citation type="journal article" date="2021" name="PeerJ">
        <title>Extensive microbial diversity within the chicken gut microbiome revealed by metagenomics and culture.</title>
        <authorList>
            <person name="Gilroy R."/>
            <person name="Ravi A."/>
            <person name="Getino M."/>
            <person name="Pursley I."/>
            <person name="Horton D.L."/>
            <person name="Alikhan N.F."/>
            <person name="Baker D."/>
            <person name="Gharbi K."/>
            <person name="Hall N."/>
            <person name="Watson M."/>
            <person name="Adriaenssens E.M."/>
            <person name="Foster-Nyarko E."/>
            <person name="Jarju S."/>
            <person name="Secka A."/>
            <person name="Antonio M."/>
            <person name="Oren A."/>
            <person name="Chaudhuri R.R."/>
            <person name="La Ragione R."/>
            <person name="Hildebrand F."/>
            <person name="Pallen M.J."/>
        </authorList>
    </citation>
    <scope>NUCLEOTIDE SEQUENCE</scope>
    <source>
        <strain evidence="2">ChiSjej6B24-2974</strain>
    </source>
</reference>
<sequence length="440" mass="47612">MKKRLCALLTLLLCAPALAAAEISLSPAGTFSNYAYFEDDCALVIDANEDYLEGLFDLQGNELIPCAYESLSGYGVEGYYVAQTEEGLNVRGALDARGSEVIPFQYGDILFLSERWAVGVTLEVTSIQPCDYEDYIDDLDYNAVSYDVYDLSGPGYVGYFTHQGCEVIRAHGDYLYVQNRDGDVAIYDENLRLVRDGLASPYNAYATENGDVVCLSTGAVILPGHRFGAELGAGRLSVSDDRYKIGVCDLEGNLLTDCEYDAVYGYDANGFARVEKDEKCGLIDLDGNLVVPCEFDGIEYLRYGSGYTSRVGGYSCVQRDGAYNYAGADGALAFPVDYKNVTIVGLSMVLTDNRGQLFIAAADGTLTRTDYAAISPFPGGDGTLLKAQDESGQWHLIDWHGNELTQEALPYAVSALIAADGSAVLIETDGGKTAYTVEHT</sequence>
<reference evidence="2" key="1">
    <citation type="submission" date="2020-10" db="EMBL/GenBank/DDBJ databases">
        <authorList>
            <person name="Gilroy R."/>
        </authorList>
    </citation>
    <scope>NUCLEOTIDE SEQUENCE</scope>
    <source>
        <strain evidence="2">ChiSjej6B24-2974</strain>
    </source>
</reference>
<dbReference type="AlphaFoldDB" id="A0A9D0ZNX1"/>
<dbReference type="InterPro" id="IPR032774">
    <property type="entry name" value="WG_beta_rep"/>
</dbReference>
<organism evidence="2 3">
    <name type="scientific">Candidatus Pullichristensenella stercorigallinarum</name>
    <dbReference type="NCBI Taxonomy" id="2840909"/>
    <lineage>
        <taxon>Bacteria</taxon>
        <taxon>Bacillati</taxon>
        <taxon>Bacillota</taxon>
        <taxon>Clostridia</taxon>
        <taxon>Candidatus Pullichristensenella</taxon>
    </lineage>
</organism>
<dbReference type="Pfam" id="PF14903">
    <property type="entry name" value="WG_beta_rep"/>
    <property type="match status" value="3"/>
</dbReference>